<sequence length="126" mass="13860">MSENDETRSTNKENNNLEESSGQSQLGSNETEVDVDSVEVEKGSGFLRLPIARIKKIMKADPSLGIASQDSVFLIAKATELFIESLVVESYQNMTASKKKTISKRDFDSCVESIDSLAFLDGAIYE</sequence>
<evidence type="ECO:0000313" key="5">
    <source>
        <dbReference type="EMBL" id="KAB7503041.1"/>
    </source>
</evidence>
<feature type="domain" description="Transcription factor CBF/NF-Y/archaeal histone" evidence="4">
    <location>
        <begin position="48"/>
        <end position="111"/>
    </location>
</feature>
<dbReference type="EMBL" id="SEYY01005985">
    <property type="protein sequence ID" value="KAB7503041.1"/>
    <property type="molecule type" value="Genomic_DNA"/>
</dbReference>
<dbReference type="OrthoDB" id="636685at2759"/>
<protein>
    <submittedName>
        <fullName evidence="5">DNA polymerase epsilon subunit 4</fullName>
    </submittedName>
</protein>
<dbReference type="GO" id="GO:0008622">
    <property type="term" value="C:epsilon DNA polymerase complex"/>
    <property type="evidence" value="ECO:0007669"/>
    <property type="project" value="TreeGrafter"/>
</dbReference>
<evidence type="ECO:0000256" key="3">
    <source>
        <dbReference type="SAM" id="MobiDB-lite"/>
    </source>
</evidence>
<dbReference type="Proteomes" id="UP000326759">
    <property type="component" value="Unassembled WGS sequence"/>
</dbReference>
<dbReference type="AlphaFoldDB" id="A0A5N5T8U4"/>
<dbReference type="PANTHER" id="PTHR10252:SF79">
    <property type="entry name" value="DNA POLYMERASE EPSILON SUBUNIT 4"/>
    <property type="match status" value="1"/>
</dbReference>
<dbReference type="GO" id="GO:0046982">
    <property type="term" value="F:protein heterodimerization activity"/>
    <property type="evidence" value="ECO:0007669"/>
    <property type="project" value="InterPro"/>
</dbReference>
<feature type="region of interest" description="Disordered" evidence="3">
    <location>
        <begin position="1"/>
        <end position="36"/>
    </location>
</feature>
<evidence type="ECO:0000313" key="6">
    <source>
        <dbReference type="Proteomes" id="UP000326759"/>
    </source>
</evidence>
<accession>A0A5N5T8U4</accession>
<dbReference type="InterPro" id="IPR009072">
    <property type="entry name" value="Histone-fold"/>
</dbReference>
<dbReference type="InterPro" id="IPR003958">
    <property type="entry name" value="CBFA_NFYB_domain"/>
</dbReference>
<feature type="compositionally biased region" description="Basic and acidic residues" evidence="3">
    <location>
        <begin position="1"/>
        <end position="11"/>
    </location>
</feature>
<dbReference type="SUPFAM" id="SSF47113">
    <property type="entry name" value="Histone-fold"/>
    <property type="match status" value="1"/>
</dbReference>
<dbReference type="CDD" id="cd22929">
    <property type="entry name" value="HFD_POLE4-like"/>
    <property type="match status" value="1"/>
</dbReference>
<evidence type="ECO:0000256" key="2">
    <source>
        <dbReference type="ARBA" id="ARBA00023242"/>
    </source>
</evidence>
<name>A0A5N5T8U4_9CRUS</name>
<feature type="compositionally biased region" description="Polar residues" evidence="3">
    <location>
        <begin position="12"/>
        <end position="29"/>
    </location>
</feature>
<keyword evidence="6" id="KW-1185">Reference proteome</keyword>
<organism evidence="5 6">
    <name type="scientific">Armadillidium nasatum</name>
    <dbReference type="NCBI Taxonomy" id="96803"/>
    <lineage>
        <taxon>Eukaryota</taxon>
        <taxon>Metazoa</taxon>
        <taxon>Ecdysozoa</taxon>
        <taxon>Arthropoda</taxon>
        <taxon>Crustacea</taxon>
        <taxon>Multicrustacea</taxon>
        <taxon>Malacostraca</taxon>
        <taxon>Eumalacostraca</taxon>
        <taxon>Peracarida</taxon>
        <taxon>Isopoda</taxon>
        <taxon>Oniscidea</taxon>
        <taxon>Crinocheta</taxon>
        <taxon>Armadillidiidae</taxon>
        <taxon>Armadillidium</taxon>
    </lineage>
</organism>
<comment type="subcellular location">
    <subcellularLocation>
        <location evidence="1">Nucleus</location>
    </subcellularLocation>
</comment>
<comment type="caution">
    <text evidence="5">The sequence shown here is derived from an EMBL/GenBank/DDBJ whole genome shotgun (WGS) entry which is preliminary data.</text>
</comment>
<dbReference type="InterPro" id="IPR050568">
    <property type="entry name" value="Transcr_DNA_Rep_Reg"/>
</dbReference>
<dbReference type="Pfam" id="PF00808">
    <property type="entry name" value="CBFD_NFYB_HMF"/>
    <property type="match status" value="1"/>
</dbReference>
<reference evidence="5 6" key="1">
    <citation type="journal article" date="2019" name="PLoS Biol.">
        <title>Sex chromosomes control vertical transmission of feminizing Wolbachia symbionts in an isopod.</title>
        <authorList>
            <person name="Becking T."/>
            <person name="Chebbi M.A."/>
            <person name="Giraud I."/>
            <person name="Moumen B."/>
            <person name="Laverre T."/>
            <person name="Caubet Y."/>
            <person name="Peccoud J."/>
            <person name="Gilbert C."/>
            <person name="Cordaux R."/>
        </authorList>
    </citation>
    <scope>NUCLEOTIDE SEQUENCE [LARGE SCALE GENOMIC DNA]</scope>
    <source>
        <strain evidence="5">ANa2</strain>
        <tissue evidence="5">Whole body excluding digestive tract and cuticle</tissue>
    </source>
</reference>
<keyword evidence="2" id="KW-0539">Nucleus</keyword>
<evidence type="ECO:0000259" key="4">
    <source>
        <dbReference type="Pfam" id="PF00808"/>
    </source>
</evidence>
<evidence type="ECO:0000256" key="1">
    <source>
        <dbReference type="ARBA" id="ARBA00004123"/>
    </source>
</evidence>
<dbReference type="Gene3D" id="1.10.20.10">
    <property type="entry name" value="Histone, subunit A"/>
    <property type="match status" value="1"/>
</dbReference>
<dbReference type="PANTHER" id="PTHR10252">
    <property type="entry name" value="HISTONE-LIKE TRANSCRIPTION FACTOR CCAAT-RELATED"/>
    <property type="match status" value="1"/>
</dbReference>
<gene>
    <name evidence="5" type="primary">POLE4</name>
    <name evidence="5" type="ORF">Anas_13023</name>
</gene>
<dbReference type="GO" id="GO:0006261">
    <property type="term" value="P:DNA-templated DNA replication"/>
    <property type="evidence" value="ECO:0007669"/>
    <property type="project" value="TreeGrafter"/>
</dbReference>
<proteinExistence type="predicted"/>